<feature type="transmembrane region" description="Helical" evidence="6">
    <location>
        <begin position="23"/>
        <end position="43"/>
    </location>
</feature>
<feature type="transmembrane region" description="Helical" evidence="6">
    <location>
        <begin position="252"/>
        <end position="270"/>
    </location>
</feature>
<feature type="compositionally biased region" description="Basic and acidic residues" evidence="5">
    <location>
        <begin position="490"/>
        <end position="503"/>
    </location>
</feature>
<evidence type="ECO:0000256" key="4">
    <source>
        <dbReference type="ARBA" id="ARBA00023136"/>
    </source>
</evidence>
<dbReference type="AlphaFoldDB" id="A0A8J3F409"/>
<feature type="transmembrane region" description="Helical" evidence="6">
    <location>
        <begin position="101"/>
        <end position="120"/>
    </location>
</feature>
<feature type="domain" description="O-antigen ligase-related" evidence="7">
    <location>
        <begin position="260"/>
        <end position="400"/>
    </location>
</feature>
<dbReference type="RefSeq" id="WP_229723991.1">
    <property type="nucleotide sequence ID" value="NZ_BMDP01000002.1"/>
</dbReference>
<dbReference type="PANTHER" id="PTHR37422">
    <property type="entry name" value="TEICHURONIC ACID BIOSYNTHESIS PROTEIN TUAE"/>
    <property type="match status" value="1"/>
</dbReference>
<keyword evidence="9" id="KW-1185">Reference proteome</keyword>
<dbReference type="GO" id="GO:0016020">
    <property type="term" value="C:membrane"/>
    <property type="evidence" value="ECO:0007669"/>
    <property type="project" value="UniProtKB-SubCell"/>
</dbReference>
<feature type="transmembrane region" description="Helical" evidence="6">
    <location>
        <begin position="416"/>
        <end position="434"/>
    </location>
</feature>
<feature type="transmembrane region" description="Helical" evidence="6">
    <location>
        <begin position="276"/>
        <end position="291"/>
    </location>
</feature>
<feature type="transmembrane region" description="Helical" evidence="6">
    <location>
        <begin position="155"/>
        <end position="175"/>
    </location>
</feature>
<evidence type="ECO:0000256" key="2">
    <source>
        <dbReference type="ARBA" id="ARBA00022692"/>
    </source>
</evidence>
<keyword evidence="2 6" id="KW-0812">Transmembrane</keyword>
<feature type="transmembrane region" description="Helical" evidence="6">
    <location>
        <begin position="187"/>
        <end position="209"/>
    </location>
</feature>
<feature type="transmembrane region" description="Helical" evidence="6">
    <location>
        <begin position="440"/>
        <end position="464"/>
    </location>
</feature>
<dbReference type="PANTHER" id="PTHR37422:SF13">
    <property type="entry name" value="LIPOPOLYSACCHARIDE BIOSYNTHESIS PROTEIN PA4999-RELATED"/>
    <property type="match status" value="1"/>
</dbReference>
<evidence type="ECO:0000256" key="6">
    <source>
        <dbReference type="SAM" id="Phobius"/>
    </source>
</evidence>
<reference evidence="8" key="1">
    <citation type="journal article" date="2014" name="Int. J. Syst. Evol. Microbiol.">
        <title>Complete genome sequence of Corynebacterium casei LMG S-19264T (=DSM 44701T), isolated from a smear-ripened cheese.</title>
        <authorList>
            <consortium name="US DOE Joint Genome Institute (JGI-PGF)"/>
            <person name="Walter F."/>
            <person name="Albersmeier A."/>
            <person name="Kalinowski J."/>
            <person name="Ruckert C."/>
        </authorList>
    </citation>
    <scope>NUCLEOTIDE SEQUENCE</scope>
    <source>
        <strain evidence="8">CCM 7664</strain>
    </source>
</reference>
<reference evidence="8" key="2">
    <citation type="submission" date="2020-09" db="EMBL/GenBank/DDBJ databases">
        <authorList>
            <person name="Sun Q."/>
            <person name="Sedlacek I."/>
        </authorList>
    </citation>
    <scope>NUCLEOTIDE SEQUENCE</scope>
    <source>
        <strain evidence="8">CCM 7664</strain>
    </source>
</reference>
<dbReference type="InterPro" id="IPR051533">
    <property type="entry name" value="WaaL-like"/>
</dbReference>
<comment type="subcellular location">
    <subcellularLocation>
        <location evidence="1">Membrane</location>
        <topology evidence="1">Multi-pass membrane protein</topology>
    </subcellularLocation>
</comment>
<dbReference type="Pfam" id="PF04932">
    <property type="entry name" value="Wzy_C"/>
    <property type="match status" value="1"/>
</dbReference>
<keyword evidence="4 6" id="KW-0472">Membrane</keyword>
<evidence type="ECO:0000256" key="3">
    <source>
        <dbReference type="ARBA" id="ARBA00022989"/>
    </source>
</evidence>
<evidence type="ECO:0000259" key="7">
    <source>
        <dbReference type="Pfam" id="PF04932"/>
    </source>
</evidence>
<dbReference type="InterPro" id="IPR007016">
    <property type="entry name" value="O-antigen_ligase-rel_domated"/>
</dbReference>
<gene>
    <name evidence="8" type="ORF">GCM10011430_12210</name>
</gene>
<protein>
    <recommendedName>
        <fullName evidence="7">O-antigen ligase-related domain-containing protein</fullName>
    </recommendedName>
</protein>
<feature type="transmembrane region" description="Helical" evidence="6">
    <location>
        <begin position="384"/>
        <end position="404"/>
    </location>
</feature>
<accession>A0A8J3F409</accession>
<sequence length="516" mass="57701">MFADRTIEDGALRSRWLPQESNAHTLIGIIVLAVLAGIVVPFYADAMDYRFARLLALPAFLVFGFLLLFNRLFLLGLIIVFRSAGDIVLDTTRFSLGGYETGVGGLINLCVILLACMLVIEKPSRLPKKMVMAWLPFLLVAAFGVALAPSKGDAIRTYLTLLSYFAMFVAAFYFVQSPLDFRKCVKLVLWSSAIPALYAPVDVLLHAGAGGAEGFRLQSTFTHPNIMAFYLTLIISLTLFTLKDKVLRPSGAGRVGLTLYMIYLFVLLVLTQTRSAWIACLLLFVFYALLFERRYLIYLLALPVVALLVPEIRDRLVDLGSGNEAVGYAKLNSFAWRLQIWESGLQWMQPMRYLFGYGIDGFRVYSPIFFEAANKINWGAHNVYVQWFFDAGAIGLVAYLWLYARTAFFIRQLARRDKLAAFIAIAIVIVYLVVSSSDNMFGYLVFNWYFWFTVGAACALAAGVQTKRATQATREKSEDGPPARTPPGDVRGDVHGEQGEGRTKLRRHQLRAAGRP</sequence>
<feature type="transmembrane region" description="Helical" evidence="6">
    <location>
        <begin position="132"/>
        <end position="149"/>
    </location>
</feature>
<dbReference type="Proteomes" id="UP000627205">
    <property type="component" value="Unassembled WGS sequence"/>
</dbReference>
<evidence type="ECO:0000256" key="5">
    <source>
        <dbReference type="SAM" id="MobiDB-lite"/>
    </source>
</evidence>
<evidence type="ECO:0000256" key="1">
    <source>
        <dbReference type="ARBA" id="ARBA00004141"/>
    </source>
</evidence>
<dbReference type="EMBL" id="BMDP01000002">
    <property type="protein sequence ID" value="GGI54047.1"/>
    <property type="molecule type" value="Genomic_DNA"/>
</dbReference>
<name>A0A8J3F409_9BURK</name>
<feature type="transmembrane region" description="Helical" evidence="6">
    <location>
        <begin position="55"/>
        <end position="81"/>
    </location>
</feature>
<comment type="caution">
    <text evidence="8">The sequence shown here is derived from an EMBL/GenBank/DDBJ whole genome shotgun (WGS) entry which is preliminary data.</text>
</comment>
<keyword evidence="3 6" id="KW-1133">Transmembrane helix</keyword>
<evidence type="ECO:0000313" key="8">
    <source>
        <dbReference type="EMBL" id="GGI54047.1"/>
    </source>
</evidence>
<proteinExistence type="predicted"/>
<feature type="transmembrane region" description="Helical" evidence="6">
    <location>
        <begin position="221"/>
        <end position="240"/>
    </location>
</feature>
<evidence type="ECO:0000313" key="9">
    <source>
        <dbReference type="Proteomes" id="UP000627205"/>
    </source>
</evidence>
<organism evidence="8 9">
    <name type="scientific">Oxalicibacterium solurbis</name>
    <dbReference type="NCBI Taxonomy" id="69280"/>
    <lineage>
        <taxon>Bacteria</taxon>
        <taxon>Pseudomonadati</taxon>
        <taxon>Pseudomonadota</taxon>
        <taxon>Betaproteobacteria</taxon>
        <taxon>Burkholderiales</taxon>
        <taxon>Oxalobacteraceae</taxon>
        <taxon>Oxalicibacterium</taxon>
    </lineage>
</organism>
<feature type="region of interest" description="Disordered" evidence="5">
    <location>
        <begin position="470"/>
        <end position="516"/>
    </location>
</feature>
<feature type="transmembrane region" description="Helical" evidence="6">
    <location>
        <begin position="296"/>
        <end position="313"/>
    </location>
</feature>